<dbReference type="GO" id="GO:0045259">
    <property type="term" value="C:proton-transporting ATP synthase complex"/>
    <property type="evidence" value="ECO:0007669"/>
    <property type="project" value="UniProtKB-KW"/>
</dbReference>
<dbReference type="AlphaFoldDB" id="A0A2T7P6X8"/>
<comment type="function">
    <text evidence="9">Subunit b, of the mitochondrial membrane ATP synthase complex (F(1)F(0) ATP synthase or Complex V) that produces ATP from ADP in the presence of a proton gradient across the membrane which is generated by electron transport complexes of the respiratory chain. ATP synthase complex consist of a soluble F(1) head domain - the catalytic core - and a membrane F(1) domain - the membrane proton channel. These two domains are linked by a central stalk rotating inside the F(1) region and a stationary peripheral stalk. During catalysis, ATP synthesis in the catalytic domain of F(1) is coupled via a rotary mechanism of the central stalk subunits to proton translocation. In vivo, can only synthesize ATP although its ATP hydrolase activity can be activated artificially in vitro. Part of the complex F(0) domain. Part of the complex F(0) domain and the peripheric stalk, which acts as a stator to hold the catalytic alpha(3)beta(3) subcomplex and subunit a/ATP6 static relative to the rotary elements.</text>
</comment>
<keyword evidence="12" id="KW-1185">Reference proteome</keyword>
<evidence type="ECO:0000313" key="12">
    <source>
        <dbReference type="Proteomes" id="UP000245119"/>
    </source>
</evidence>
<comment type="subcellular location">
    <subcellularLocation>
        <location evidence="9">Mitochondrion</location>
    </subcellularLocation>
    <subcellularLocation>
        <location evidence="9">Mitochondrion inner membrane</location>
    </subcellularLocation>
</comment>
<evidence type="ECO:0000256" key="2">
    <source>
        <dbReference type="ARBA" id="ARBA00022448"/>
    </source>
</evidence>
<evidence type="ECO:0000313" key="11">
    <source>
        <dbReference type="EMBL" id="PVD29184.1"/>
    </source>
</evidence>
<evidence type="ECO:0000256" key="5">
    <source>
        <dbReference type="ARBA" id="ARBA00022792"/>
    </source>
</evidence>
<dbReference type="STRING" id="400727.A0A2T7P6X8"/>
<dbReference type="Gene3D" id="1.20.5.2210">
    <property type="match status" value="1"/>
</dbReference>
<dbReference type="InterPro" id="IPR008688">
    <property type="entry name" value="ATP_synth_Bsub_B/MI25"/>
</dbReference>
<evidence type="ECO:0000256" key="10">
    <source>
        <dbReference type="SAM" id="MobiDB-lite"/>
    </source>
</evidence>
<dbReference type="SUPFAM" id="SSF161060">
    <property type="entry name" value="ATP synthase B chain-like"/>
    <property type="match status" value="1"/>
</dbReference>
<dbReference type="Proteomes" id="UP000245119">
    <property type="component" value="Linkage Group LG6"/>
</dbReference>
<keyword evidence="7 9" id="KW-0496">Mitochondrion</keyword>
<reference evidence="11 12" key="1">
    <citation type="submission" date="2018-04" db="EMBL/GenBank/DDBJ databases">
        <title>The genome of golden apple snail Pomacea canaliculata provides insight into stress tolerance and invasive adaptation.</title>
        <authorList>
            <person name="Liu C."/>
            <person name="Liu B."/>
            <person name="Ren Y."/>
            <person name="Zhang Y."/>
            <person name="Wang H."/>
            <person name="Li S."/>
            <person name="Jiang F."/>
            <person name="Yin L."/>
            <person name="Zhang G."/>
            <person name="Qian W."/>
            <person name="Fan W."/>
        </authorList>
    </citation>
    <scope>NUCLEOTIDE SEQUENCE [LARGE SCALE GENOMIC DNA]</scope>
    <source>
        <strain evidence="11">SZHN2017</strain>
        <tissue evidence="11">Muscle</tissue>
    </source>
</reference>
<evidence type="ECO:0000256" key="4">
    <source>
        <dbReference type="ARBA" id="ARBA00022781"/>
    </source>
</evidence>
<keyword evidence="4 9" id="KW-0375">Hydrogen ion transport</keyword>
<gene>
    <name evidence="11" type="ORF">C0Q70_11781</name>
</gene>
<keyword evidence="2 9" id="KW-0813">Transport</keyword>
<organism evidence="11 12">
    <name type="scientific">Pomacea canaliculata</name>
    <name type="common">Golden apple snail</name>
    <dbReference type="NCBI Taxonomy" id="400727"/>
    <lineage>
        <taxon>Eukaryota</taxon>
        <taxon>Metazoa</taxon>
        <taxon>Spiralia</taxon>
        <taxon>Lophotrochozoa</taxon>
        <taxon>Mollusca</taxon>
        <taxon>Gastropoda</taxon>
        <taxon>Caenogastropoda</taxon>
        <taxon>Architaenioglossa</taxon>
        <taxon>Ampullarioidea</taxon>
        <taxon>Ampullariidae</taxon>
        <taxon>Pomacea</taxon>
    </lineage>
</organism>
<name>A0A2T7P6X8_POMCA</name>
<evidence type="ECO:0000256" key="6">
    <source>
        <dbReference type="ARBA" id="ARBA00023065"/>
    </source>
</evidence>
<evidence type="ECO:0000256" key="8">
    <source>
        <dbReference type="ARBA" id="ARBA00023136"/>
    </source>
</evidence>
<feature type="region of interest" description="Disordered" evidence="10">
    <location>
        <begin position="18"/>
        <end position="38"/>
    </location>
</feature>
<keyword evidence="5 9" id="KW-0999">Mitochondrion inner membrane</keyword>
<dbReference type="EMBL" id="PZQS01000006">
    <property type="protein sequence ID" value="PVD29184.1"/>
    <property type="molecule type" value="Genomic_DNA"/>
</dbReference>
<evidence type="ECO:0000256" key="1">
    <source>
        <dbReference type="ARBA" id="ARBA00007479"/>
    </source>
</evidence>
<proteinExistence type="inferred from homology"/>
<dbReference type="InterPro" id="IPR013837">
    <property type="entry name" value="ATP_synth_F0_suB"/>
</dbReference>
<dbReference type="PANTHER" id="PTHR12733:SF3">
    <property type="entry name" value="ATP SYNTHASE F(0) COMPLEX SUBUNIT B1, MITOCHONDRIAL"/>
    <property type="match status" value="1"/>
</dbReference>
<dbReference type="GO" id="GO:0046933">
    <property type="term" value="F:proton-transporting ATP synthase activity, rotational mechanism"/>
    <property type="evidence" value="ECO:0007669"/>
    <property type="project" value="TreeGrafter"/>
</dbReference>
<keyword evidence="3 9" id="KW-0138">CF(0)</keyword>
<comment type="similarity">
    <text evidence="1 9">Belongs to the eukaryotic ATPase B chain family.</text>
</comment>
<dbReference type="GO" id="GO:0005743">
    <property type="term" value="C:mitochondrial inner membrane"/>
    <property type="evidence" value="ECO:0007669"/>
    <property type="project" value="UniProtKB-SubCell"/>
</dbReference>
<dbReference type="Pfam" id="PF05405">
    <property type="entry name" value="Mt_ATP-synt_B"/>
    <property type="match status" value="1"/>
</dbReference>
<sequence>MLCVVRWTTLNEWVKTQQEKHVHKQQGNNADDEDHNHLGNERKERNFLVIIRGVFGTLLKNHTPFRVLAVIPAGSRSKSEVAKQIEQWDKAQQIFYGPERDTKNFPHPVQPVESGKVRLGFIPEEWFQFLYPKTGVTEIWVVDHGFAEVIGFYGAIFVLTKTVGGRLAKWMDDKNDKVIEERYAKPVEKAKAMCQEAVKANEQAIWQEEGQKYLWEAKKEHVALQLEAAYRRRLDQVYKEVKNRLDYHMEVQSVKRRFEQQHMVNWIVKSVKQSITPQQEQENIRSCIATLNSLAKTA</sequence>
<keyword evidence="6 9" id="KW-0406">Ion transport</keyword>
<comment type="subunit">
    <text evidence="9">F-type ATPases have 2 components, CF(1) - the catalytic core - and CF(0) - the membrane proton channel. CF(1) and CF(0) have multiple subunits.</text>
</comment>
<comment type="caution">
    <text evidence="11">The sequence shown here is derived from an EMBL/GenBank/DDBJ whole genome shotgun (WGS) entry which is preliminary data.</text>
</comment>
<accession>A0A2T7P6X8</accession>
<evidence type="ECO:0000256" key="7">
    <source>
        <dbReference type="ARBA" id="ARBA00023128"/>
    </source>
</evidence>
<protein>
    <recommendedName>
        <fullName evidence="9">ATP synthase subunit b</fullName>
    </recommendedName>
</protein>
<dbReference type="OrthoDB" id="67388at2759"/>
<dbReference type="PANTHER" id="PTHR12733">
    <property type="entry name" value="MITOCHONDRIAL ATP SYNTHASE B CHAIN"/>
    <property type="match status" value="1"/>
</dbReference>
<evidence type="ECO:0000256" key="3">
    <source>
        <dbReference type="ARBA" id="ARBA00022547"/>
    </source>
</evidence>
<keyword evidence="8 9" id="KW-0472">Membrane</keyword>
<evidence type="ECO:0000256" key="9">
    <source>
        <dbReference type="RuleBase" id="RU368017"/>
    </source>
</evidence>